<dbReference type="Proteomes" id="UP000243528">
    <property type="component" value="Unassembled WGS sequence"/>
</dbReference>
<dbReference type="AlphaFoldDB" id="A0A2P8DM14"/>
<dbReference type="SUPFAM" id="SSF109604">
    <property type="entry name" value="HD-domain/PDEase-like"/>
    <property type="match status" value="1"/>
</dbReference>
<dbReference type="Gene3D" id="1.10.3210.10">
    <property type="entry name" value="Hypothetical protein af1432"/>
    <property type="match status" value="1"/>
</dbReference>
<evidence type="ECO:0000313" key="1">
    <source>
        <dbReference type="EMBL" id="PSK98283.1"/>
    </source>
</evidence>
<evidence type="ECO:0000313" key="2">
    <source>
        <dbReference type="Proteomes" id="UP000243528"/>
    </source>
</evidence>
<dbReference type="PIRSF" id="PIRSF035170">
    <property type="entry name" value="HD_phosphohydro"/>
    <property type="match status" value="1"/>
</dbReference>
<keyword evidence="2" id="KW-1185">Reference proteome</keyword>
<dbReference type="RefSeq" id="WP_106539248.1">
    <property type="nucleotide sequence ID" value="NZ_PYGE01000020.1"/>
</dbReference>
<dbReference type="PANTHER" id="PTHR21174">
    <property type="match status" value="1"/>
</dbReference>
<dbReference type="PANTHER" id="PTHR21174:SF0">
    <property type="entry name" value="HD PHOSPHOHYDROLASE FAMILY PROTEIN-RELATED"/>
    <property type="match status" value="1"/>
</dbReference>
<dbReference type="EMBL" id="PYGE01000020">
    <property type="protein sequence ID" value="PSK98283.1"/>
    <property type="molecule type" value="Genomic_DNA"/>
</dbReference>
<comment type="caution">
    <text evidence="1">The sequence shown here is derived from an EMBL/GenBank/DDBJ whole genome shotgun (WGS) entry which is preliminary data.</text>
</comment>
<keyword evidence="1" id="KW-0378">Hydrolase</keyword>
<accession>A0A2P8DM14</accession>
<proteinExistence type="predicted"/>
<reference evidence="1 2" key="1">
    <citation type="submission" date="2018-03" db="EMBL/GenBank/DDBJ databases">
        <title>Genomic Encyclopedia of Archaeal and Bacterial Type Strains, Phase II (KMG-II): from individual species to whole genera.</title>
        <authorList>
            <person name="Goeker M."/>
        </authorList>
    </citation>
    <scope>NUCLEOTIDE SEQUENCE [LARGE SCALE GENOMIC DNA]</scope>
    <source>
        <strain evidence="1 2">DSM 45211</strain>
    </source>
</reference>
<protein>
    <submittedName>
        <fullName evidence="1">Putative metal-dependent HD superfamily phosphohydrolase</fullName>
    </submittedName>
</protein>
<name>A0A2P8DM14_9ACTN</name>
<sequence length="207" mass="22513">MDELERRWAALAGTSPEAARLGADLLRRWNEPHRHYHDATHLAAVLDAVDQLGRPVRPFDPVRLAAWFHDAVYDGEPGTDERASADLAGAELPALDVSGDVVEEVRRLVLLTASHDPEPGDVDGAVLCDADLAVLGGSPDQYAAYAAAVRQDYAHVPDDAFAAGRAAVLERLLAADPLFHTDTGRRRWQDTARHNMSTELTLLRAGQ</sequence>
<gene>
    <name evidence="1" type="ORF">CLV30_12069</name>
</gene>
<dbReference type="InterPro" id="IPR009218">
    <property type="entry name" value="HD_phosphohydro"/>
</dbReference>
<organism evidence="1 2">
    <name type="scientific">Haloactinopolyspora alba</name>
    <dbReference type="NCBI Taxonomy" id="648780"/>
    <lineage>
        <taxon>Bacteria</taxon>
        <taxon>Bacillati</taxon>
        <taxon>Actinomycetota</taxon>
        <taxon>Actinomycetes</taxon>
        <taxon>Jiangellales</taxon>
        <taxon>Jiangellaceae</taxon>
        <taxon>Haloactinopolyspora</taxon>
    </lineage>
</organism>
<dbReference type="OrthoDB" id="9808993at2"/>
<dbReference type="GO" id="GO:0016787">
    <property type="term" value="F:hydrolase activity"/>
    <property type="evidence" value="ECO:0007669"/>
    <property type="project" value="UniProtKB-KW"/>
</dbReference>